<dbReference type="InterPro" id="IPR006059">
    <property type="entry name" value="SBP"/>
</dbReference>
<evidence type="ECO:0000256" key="2">
    <source>
        <dbReference type="ARBA" id="ARBA00022729"/>
    </source>
</evidence>
<protein>
    <submittedName>
        <fullName evidence="7">Arabinosaccharide transport system substrate-binding protein</fullName>
    </submittedName>
</protein>
<accession>A0A1I0VBG3</accession>
<dbReference type="PROSITE" id="PS51257">
    <property type="entry name" value="PROKAR_LIPOPROTEIN"/>
    <property type="match status" value="1"/>
</dbReference>
<dbReference type="STRING" id="988821.SAMN05421867_101296"/>
<keyword evidence="4" id="KW-0564">Palmitate</keyword>
<keyword evidence="1" id="KW-1003">Cell membrane</keyword>
<evidence type="ECO:0000313" key="8">
    <source>
        <dbReference type="Proteomes" id="UP000199012"/>
    </source>
</evidence>
<feature type="chain" id="PRO_5039543045" evidence="6">
    <location>
        <begin position="23"/>
        <end position="447"/>
    </location>
</feature>
<evidence type="ECO:0000256" key="5">
    <source>
        <dbReference type="ARBA" id="ARBA00023288"/>
    </source>
</evidence>
<dbReference type="PANTHER" id="PTHR43649:SF33">
    <property type="entry name" value="POLYGALACTURONAN_RHAMNOGALACTURONAN-BINDING PROTEIN YTCQ"/>
    <property type="match status" value="1"/>
</dbReference>
<organism evidence="7 8">
    <name type="scientific">Cellulomonas marina</name>
    <dbReference type="NCBI Taxonomy" id="988821"/>
    <lineage>
        <taxon>Bacteria</taxon>
        <taxon>Bacillati</taxon>
        <taxon>Actinomycetota</taxon>
        <taxon>Actinomycetes</taxon>
        <taxon>Micrococcales</taxon>
        <taxon>Cellulomonadaceae</taxon>
        <taxon>Cellulomonas</taxon>
    </lineage>
</organism>
<dbReference type="RefSeq" id="WP_090030045.1">
    <property type="nucleotide sequence ID" value="NZ_BONM01000013.1"/>
</dbReference>
<dbReference type="Proteomes" id="UP000199012">
    <property type="component" value="Unassembled WGS sequence"/>
</dbReference>
<sequence length="447" mass="47872">MTRTRRSISLAAAGVAGALVLAACSGGGGGGGEPAATNADGSTPLNMWVFAELHGTYYEQMADLWNEENPDRQVDLNVTVYPYDDMHNKLQLAANSGEGMPDLVDIEVSKFSKFVTDDGRTPLMDLTEVAEPYREDVVEARLDLYSRNDTVYGLPTHVGAFVTFYNAALLEAAGIDYTTIETWDDFQEAGAAYNAATGKQFGVASTGVDMVEPLMVAQLGGTFFDEDGAVAVNSPEVVEALEKEQEMQEAGAISTIPGGSPDDEEAFGAIANGDYAAIVYPAWYTSRFVDYMPDLAGDIAIAPAPTFEDGVVQTIGGGGTGTAVADSSPVKDVAAEWLAFAKLSPEANVAVWEVLGFDPVNMAIWEDEEVTKNPDNKFNQYFRTNLFDVLNEVKDGIGHFESFSNANLPAVDDVFTTTTFTQIFENGVPAKEALDQAQQDLENQIGG</sequence>
<dbReference type="SUPFAM" id="SSF53850">
    <property type="entry name" value="Periplasmic binding protein-like II"/>
    <property type="match status" value="1"/>
</dbReference>
<keyword evidence="5" id="KW-0449">Lipoprotein</keyword>
<keyword evidence="2 6" id="KW-0732">Signal</keyword>
<dbReference type="AlphaFoldDB" id="A0A1I0VBG3"/>
<evidence type="ECO:0000313" key="7">
    <source>
        <dbReference type="EMBL" id="SFA73665.1"/>
    </source>
</evidence>
<dbReference type="PANTHER" id="PTHR43649">
    <property type="entry name" value="ARABINOSE-BINDING PROTEIN-RELATED"/>
    <property type="match status" value="1"/>
</dbReference>
<keyword evidence="3" id="KW-0472">Membrane</keyword>
<dbReference type="OrthoDB" id="1650177at2"/>
<dbReference type="InterPro" id="IPR050490">
    <property type="entry name" value="Bact_solute-bd_prot1"/>
</dbReference>
<evidence type="ECO:0000256" key="3">
    <source>
        <dbReference type="ARBA" id="ARBA00023136"/>
    </source>
</evidence>
<dbReference type="Pfam" id="PF01547">
    <property type="entry name" value="SBP_bac_1"/>
    <property type="match status" value="1"/>
</dbReference>
<dbReference type="EMBL" id="FOKA01000001">
    <property type="protein sequence ID" value="SFA73665.1"/>
    <property type="molecule type" value="Genomic_DNA"/>
</dbReference>
<gene>
    <name evidence="7" type="ORF">SAMN05421867_101296</name>
</gene>
<keyword evidence="8" id="KW-1185">Reference proteome</keyword>
<evidence type="ECO:0000256" key="1">
    <source>
        <dbReference type="ARBA" id="ARBA00022475"/>
    </source>
</evidence>
<name>A0A1I0VBG3_9CELL</name>
<proteinExistence type="predicted"/>
<evidence type="ECO:0000256" key="6">
    <source>
        <dbReference type="SAM" id="SignalP"/>
    </source>
</evidence>
<feature type="signal peptide" evidence="6">
    <location>
        <begin position="1"/>
        <end position="22"/>
    </location>
</feature>
<dbReference type="Gene3D" id="3.40.190.10">
    <property type="entry name" value="Periplasmic binding protein-like II"/>
    <property type="match status" value="1"/>
</dbReference>
<evidence type="ECO:0000256" key="4">
    <source>
        <dbReference type="ARBA" id="ARBA00023139"/>
    </source>
</evidence>
<reference evidence="7 8" key="1">
    <citation type="submission" date="2016-10" db="EMBL/GenBank/DDBJ databases">
        <authorList>
            <person name="de Groot N.N."/>
        </authorList>
    </citation>
    <scope>NUCLEOTIDE SEQUENCE [LARGE SCALE GENOMIC DNA]</scope>
    <source>
        <strain evidence="7 8">CGMCC 4.6945</strain>
    </source>
</reference>